<dbReference type="AlphaFoldDB" id="A0A927F2G3"/>
<gene>
    <name evidence="1" type="ORF">IF129_22200</name>
</gene>
<protein>
    <submittedName>
        <fullName evidence="1">Uncharacterized protein</fullName>
    </submittedName>
</protein>
<accession>A0A927F2G3</accession>
<sequence length="70" mass="8037">MTPKRGACAVDLRTGRVGEVMDQLGRFVQLRPLRGGVEWDCPRDQLREATAAERLRADLAEVNRRTRLFR</sequence>
<dbReference type="RefSeq" id="WP_191211564.1">
    <property type="nucleotide sequence ID" value="NZ_BAABKL010000002.1"/>
</dbReference>
<evidence type="ECO:0000313" key="1">
    <source>
        <dbReference type="EMBL" id="MBD3934263.1"/>
    </source>
</evidence>
<organism evidence="1 2">
    <name type="scientific">Streptomyces chumphonensis</name>
    <dbReference type="NCBI Taxonomy" id="1214925"/>
    <lineage>
        <taxon>Bacteria</taxon>
        <taxon>Bacillati</taxon>
        <taxon>Actinomycetota</taxon>
        <taxon>Actinomycetes</taxon>
        <taxon>Kitasatosporales</taxon>
        <taxon>Streptomycetaceae</taxon>
        <taxon>Streptomyces</taxon>
    </lineage>
</organism>
<reference evidence="1" key="1">
    <citation type="submission" date="2020-09" db="EMBL/GenBank/DDBJ databases">
        <title>Secondary metabolite and genome analysis of marine Streptomyces chumphonensis KK1-2T.</title>
        <authorList>
            <person name="Phongsopitanun W."/>
            <person name="Kanchanasin P."/>
            <person name="Pittayakhajonwut P."/>
            <person name="Suwanborirux K."/>
            <person name="Tanasupawat S."/>
        </authorList>
    </citation>
    <scope>NUCLEOTIDE SEQUENCE</scope>
    <source>
        <strain evidence="1">KK1-2</strain>
    </source>
</reference>
<name>A0A927F2G3_9ACTN</name>
<comment type="caution">
    <text evidence="1">The sequence shown here is derived from an EMBL/GenBank/DDBJ whole genome shotgun (WGS) entry which is preliminary data.</text>
</comment>
<dbReference type="EMBL" id="JACXYU010000015">
    <property type="protein sequence ID" value="MBD3934263.1"/>
    <property type="molecule type" value="Genomic_DNA"/>
</dbReference>
<proteinExistence type="predicted"/>
<keyword evidence="2" id="KW-1185">Reference proteome</keyword>
<evidence type="ECO:0000313" key="2">
    <source>
        <dbReference type="Proteomes" id="UP000632289"/>
    </source>
</evidence>
<dbReference type="Proteomes" id="UP000632289">
    <property type="component" value="Unassembled WGS sequence"/>
</dbReference>